<dbReference type="EC" id="2.7.7.7" evidence="3"/>
<feature type="domain" description="UmuC" evidence="2">
    <location>
        <begin position="13"/>
        <end position="199"/>
    </location>
</feature>
<dbReference type="GO" id="GO:0003887">
    <property type="term" value="F:DNA-directed DNA polymerase activity"/>
    <property type="evidence" value="ECO:0000318"/>
    <property type="project" value="GO_Central"/>
</dbReference>
<dbReference type="InterPro" id="IPR043128">
    <property type="entry name" value="Rev_trsase/Diguanyl_cyclase"/>
</dbReference>
<dbReference type="InterPro" id="IPR017961">
    <property type="entry name" value="DNA_pol_Y-fam_little_finger"/>
</dbReference>
<dbReference type="Pfam" id="PF11798">
    <property type="entry name" value="IMS_HHH"/>
    <property type="match status" value="1"/>
</dbReference>
<reference evidence="4" key="1">
    <citation type="journal article" date="2010" name="Nat. Biotechnol.">
        <title>Draft genome sequence of the oilseed species Ricinus communis.</title>
        <authorList>
            <person name="Chan A.P."/>
            <person name="Crabtree J."/>
            <person name="Zhao Q."/>
            <person name="Lorenzi H."/>
            <person name="Orvis J."/>
            <person name="Puiu D."/>
            <person name="Melake-Berhan A."/>
            <person name="Jones K.M."/>
            <person name="Redman J."/>
            <person name="Chen G."/>
            <person name="Cahoon E.B."/>
            <person name="Gedil M."/>
            <person name="Stanke M."/>
            <person name="Haas B.J."/>
            <person name="Wortman J.R."/>
            <person name="Fraser-Liggett C.M."/>
            <person name="Ravel J."/>
            <person name="Rabinowicz P.D."/>
        </authorList>
    </citation>
    <scope>NUCLEOTIDE SEQUENCE [LARGE SCALE GENOMIC DNA]</scope>
    <source>
        <strain evidence="4">cv. Hale</strain>
    </source>
</reference>
<proteinExistence type="inferred from homology"/>
<organism evidence="3 4">
    <name type="scientific">Ricinus communis</name>
    <name type="common">Castor bean</name>
    <dbReference type="NCBI Taxonomy" id="3988"/>
    <lineage>
        <taxon>Eukaryota</taxon>
        <taxon>Viridiplantae</taxon>
        <taxon>Streptophyta</taxon>
        <taxon>Embryophyta</taxon>
        <taxon>Tracheophyta</taxon>
        <taxon>Spermatophyta</taxon>
        <taxon>Magnoliopsida</taxon>
        <taxon>eudicotyledons</taxon>
        <taxon>Gunneridae</taxon>
        <taxon>Pentapetalae</taxon>
        <taxon>rosids</taxon>
        <taxon>fabids</taxon>
        <taxon>Malpighiales</taxon>
        <taxon>Euphorbiaceae</taxon>
        <taxon>Acalyphoideae</taxon>
        <taxon>Acalypheae</taxon>
        <taxon>Ricinus</taxon>
    </lineage>
</organism>
<evidence type="ECO:0000259" key="2">
    <source>
        <dbReference type="PROSITE" id="PS50173"/>
    </source>
</evidence>
<protein>
    <submittedName>
        <fullName evidence="3">Uv inducible DNA polymerase umuc / mucb, putative</fullName>
        <ecNumber evidence="3">2.7.7.7</ecNumber>
    </submittedName>
</protein>
<dbReference type="InParanoid" id="B9TCM1"/>
<dbReference type="eggNOG" id="KOG2094">
    <property type="taxonomic scope" value="Eukaryota"/>
</dbReference>
<dbReference type="Pfam" id="PF00817">
    <property type="entry name" value="IMS"/>
    <property type="match status" value="1"/>
</dbReference>
<evidence type="ECO:0000256" key="1">
    <source>
        <dbReference type="ARBA" id="ARBA00010945"/>
    </source>
</evidence>
<keyword evidence="3" id="KW-0548">Nucleotidyltransferase</keyword>
<dbReference type="PANTHER" id="PTHR11076:SF34">
    <property type="entry name" value="PROTEIN UMUC"/>
    <property type="match status" value="1"/>
</dbReference>
<dbReference type="SUPFAM" id="SSF56672">
    <property type="entry name" value="DNA/RNA polymerases"/>
    <property type="match status" value="1"/>
</dbReference>
<dbReference type="CDD" id="cd01700">
    <property type="entry name" value="PolY_Pol_V_umuC"/>
    <property type="match status" value="1"/>
</dbReference>
<dbReference type="GO" id="GO:0006281">
    <property type="term" value="P:DNA repair"/>
    <property type="evidence" value="ECO:0007669"/>
    <property type="project" value="InterPro"/>
</dbReference>
<dbReference type="InterPro" id="IPR050116">
    <property type="entry name" value="DNA_polymerase-Y"/>
</dbReference>
<dbReference type="AlphaFoldDB" id="B9TCM1"/>
<evidence type="ECO:0000313" key="3">
    <source>
        <dbReference type="EMBL" id="EEF26393.1"/>
    </source>
</evidence>
<dbReference type="InterPro" id="IPR043502">
    <property type="entry name" value="DNA/RNA_pol_sf"/>
</dbReference>
<evidence type="ECO:0000313" key="4">
    <source>
        <dbReference type="Proteomes" id="UP000008311"/>
    </source>
</evidence>
<dbReference type="GO" id="GO:0003684">
    <property type="term" value="F:damaged DNA binding"/>
    <property type="evidence" value="ECO:0007669"/>
    <property type="project" value="InterPro"/>
</dbReference>
<comment type="similarity">
    <text evidence="1">Belongs to the DNA polymerase type-Y family.</text>
</comment>
<dbReference type="GO" id="GO:0042276">
    <property type="term" value="P:error-prone translesion synthesis"/>
    <property type="evidence" value="ECO:0000318"/>
    <property type="project" value="GO_Central"/>
</dbReference>
<sequence length="360" mass="40291">MGPSTIATAQRAIALVDVNNFYVSCERVFNPKLRNRPVVVLSNNDGCAVARSNEVKALGVPMGAPWFKFKDLAKQHGIIAYSSNYALYADMSNRVMSILRQFSPNQEVYSIDECFLDLTGFARRDLVVYGQDIRKRILQWTGLPVCVGIASTKTLAKLANHCAKKRPEYHGVCNFNSLSPAALDEILDSIEVGEIWGVGRRLAPRLQQLGFHTVLDLKRADPETLRQQFSVVMEKTIRELNGTVCIELEEINPPKKQILSSRSFGVPVTDIDGLSESISLYVSRAAEKLRRQHSYAGSIYVYIRTSPFKKHDRQYSNGMTVPLPSPTDNTTKLVSVALWALKQLYRPGYHYAKAASCWAT</sequence>
<dbReference type="Proteomes" id="UP000008311">
    <property type="component" value="Unassembled WGS sequence"/>
</dbReference>
<dbReference type="PROSITE" id="PS50173">
    <property type="entry name" value="UMUC"/>
    <property type="match status" value="1"/>
</dbReference>
<dbReference type="PANTHER" id="PTHR11076">
    <property type="entry name" value="DNA REPAIR POLYMERASE UMUC / TRANSFERASE FAMILY MEMBER"/>
    <property type="match status" value="1"/>
</dbReference>
<gene>
    <name evidence="3" type="ORF">RCOM_1869020</name>
</gene>
<name>B9TCM1_RICCO</name>
<dbReference type="InterPro" id="IPR001126">
    <property type="entry name" value="UmuC"/>
</dbReference>
<accession>B9TCM1</accession>
<dbReference type="Gene3D" id="1.10.150.20">
    <property type="entry name" value="5' to 3' exonuclease, C-terminal subdomain"/>
    <property type="match status" value="1"/>
</dbReference>
<keyword evidence="3" id="KW-0808">Transferase</keyword>
<dbReference type="STRING" id="3988.B9TCM1"/>
<dbReference type="EMBL" id="EQ977412">
    <property type="protein sequence ID" value="EEF26393.1"/>
    <property type="molecule type" value="Genomic_DNA"/>
</dbReference>
<dbReference type="InterPro" id="IPR024728">
    <property type="entry name" value="PolY_HhH_motif"/>
</dbReference>
<keyword evidence="4" id="KW-1185">Reference proteome</keyword>
<dbReference type="Gene3D" id="3.40.1170.60">
    <property type="match status" value="1"/>
</dbReference>
<dbReference type="Pfam" id="PF11799">
    <property type="entry name" value="IMS_C"/>
    <property type="match status" value="1"/>
</dbReference>
<dbReference type="Gene3D" id="3.30.70.270">
    <property type="match status" value="1"/>
</dbReference>